<dbReference type="Proteomes" id="UP000799444">
    <property type="component" value="Unassembled WGS sequence"/>
</dbReference>
<evidence type="ECO:0000313" key="3">
    <source>
        <dbReference type="Proteomes" id="UP000799444"/>
    </source>
</evidence>
<gene>
    <name evidence="2" type="ORF">EJ04DRAFT_581504</name>
</gene>
<feature type="signal peptide" evidence="1">
    <location>
        <begin position="1"/>
        <end position="16"/>
    </location>
</feature>
<proteinExistence type="predicted"/>
<reference evidence="2" key="1">
    <citation type="journal article" date="2020" name="Stud. Mycol.">
        <title>101 Dothideomycetes genomes: a test case for predicting lifestyles and emergence of pathogens.</title>
        <authorList>
            <person name="Haridas S."/>
            <person name="Albert R."/>
            <person name="Binder M."/>
            <person name="Bloem J."/>
            <person name="Labutti K."/>
            <person name="Salamov A."/>
            <person name="Andreopoulos B."/>
            <person name="Baker S."/>
            <person name="Barry K."/>
            <person name="Bills G."/>
            <person name="Bluhm B."/>
            <person name="Cannon C."/>
            <person name="Castanera R."/>
            <person name="Culley D."/>
            <person name="Daum C."/>
            <person name="Ezra D."/>
            <person name="Gonzalez J."/>
            <person name="Henrissat B."/>
            <person name="Kuo A."/>
            <person name="Liang C."/>
            <person name="Lipzen A."/>
            <person name="Lutzoni F."/>
            <person name="Magnuson J."/>
            <person name="Mondo S."/>
            <person name="Nolan M."/>
            <person name="Ohm R."/>
            <person name="Pangilinan J."/>
            <person name="Park H.-J."/>
            <person name="Ramirez L."/>
            <person name="Alfaro M."/>
            <person name="Sun H."/>
            <person name="Tritt A."/>
            <person name="Yoshinaga Y."/>
            <person name="Zwiers L.-H."/>
            <person name="Turgeon B."/>
            <person name="Goodwin S."/>
            <person name="Spatafora J."/>
            <person name="Crous P."/>
            <person name="Grigoriev I."/>
        </authorList>
    </citation>
    <scope>NUCLEOTIDE SEQUENCE</scope>
    <source>
        <strain evidence="2">CBS 125425</strain>
    </source>
</reference>
<keyword evidence="1" id="KW-0732">Signal</keyword>
<accession>A0A9P4QKY2</accession>
<evidence type="ECO:0000313" key="2">
    <source>
        <dbReference type="EMBL" id="KAF2728225.1"/>
    </source>
</evidence>
<feature type="chain" id="PRO_5040301257" evidence="1">
    <location>
        <begin position="17"/>
        <end position="202"/>
    </location>
</feature>
<comment type="caution">
    <text evidence="2">The sequence shown here is derived from an EMBL/GenBank/DDBJ whole genome shotgun (WGS) entry which is preliminary data.</text>
</comment>
<sequence>MKYSQVALLLAAGISAMPTESKTGTSITQHLSNSLMKRQSPQDDELCHAYCSVMQPIDGMATFDEVEELATKLEQMAADGTPCLLQREPGSDSEAITTLATVGEGDDAKEVRIWFNNLDGMEPVYKATYDCTNIAEVVRSGLKGTCGDYSAQNGAPGLVYGAADISNCYHPEIETVDQQVITTEHPGAKVEVVFVGWPIHAG</sequence>
<keyword evidence="3" id="KW-1185">Reference proteome</keyword>
<protein>
    <submittedName>
        <fullName evidence="2">Uncharacterized protein</fullName>
    </submittedName>
</protein>
<dbReference type="OrthoDB" id="10424669at2759"/>
<organism evidence="2 3">
    <name type="scientific">Polyplosphaeria fusca</name>
    <dbReference type="NCBI Taxonomy" id="682080"/>
    <lineage>
        <taxon>Eukaryota</taxon>
        <taxon>Fungi</taxon>
        <taxon>Dikarya</taxon>
        <taxon>Ascomycota</taxon>
        <taxon>Pezizomycotina</taxon>
        <taxon>Dothideomycetes</taxon>
        <taxon>Pleosporomycetidae</taxon>
        <taxon>Pleosporales</taxon>
        <taxon>Tetraplosphaeriaceae</taxon>
        <taxon>Polyplosphaeria</taxon>
    </lineage>
</organism>
<name>A0A9P4QKY2_9PLEO</name>
<dbReference type="EMBL" id="ML996290">
    <property type="protein sequence ID" value="KAF2728225.1"/>
    <property type="molecule type" value="Genomic_DNA"/>
</dbReference>
<evidence type="ECO:0000256" key="1">
    <source>
        <dbReference type="SAM" id="SignalP"/>
    </source>
</evidence>
<dbReference type="AlphaFoldDB" id="A0A9P4QKY2"/>